<feature type="domain" description="HTH cro/C1-type" evidence="1">
    <location>
        <begin position="17"/>
        <end position="49"/>
    </location>
</feature>
<dbReference type="SMART" id="SM00530">
    <property type="entry name" value="HTH_XRE"/>
    <property type="match status" value="1"/>
</dbReference>
<dbReference type="Pfam" id="PF01381">
    <property type="entry name" value="HTH_3"/>
    <property type="match status" value="1"/>
</dbReference>
<dbReference type="AlphaFoldDB" id="A0A1J5PMQ6"/>
<dbReference type="GO" id="GO:0003677">
    <property type="term" value="F:DNA binding"/>
    <property type="evidence" value="ECO:0007669"/>
    <property type="project" value="InterPro"/>
</dbReference>
<dbReference type="CDD" id="cd00093">
    <property type="entry name" value="HTH_XRE"/>
    <property type="match status" value="1"/>
</dbReference>
<proteinExistence type="predicted"/>
<gene>
    <name evidence="2" type="ORF">GALL_459420</name>
</gene>
<dbReference type="InterPro" id="IPR001387">
    <property type="entry name" value="Cro/C1-type_HTH"/>
</dbReference>
<organism evidence="2">
    <name type="scientific">mine drainage metagenome</name>
    <dbReference type="NCBI Taxonomy" id="410659"/>
    <lineage>
        <taxon>unclassified sequences</taxon>
        <taxon>metagenomes</taxon>
        <taxon>ecological metagenomes</taxon>
    </lineage>
</organism>
<accession>A0A1J5PMQ6</accession>
<sequence length="80" mass="9181">MALRGEIKNAQTLGRMLQQGRLLRGLSQRELADELGISQRYVWEMESGKPTIFTDRLFLVMRATGMHLHVEIDEEQADHG</sequence>
<name>A0A1J5PMQ6_9ZZZZ</name>
<dbReference type="SUPFAM" id="SSF47413">
    <property type="entry name" value="lambda repressor-like DNA-binding domains"/>
    <property type="match status" value="1"/>
</dbReference>
<comment type="caution">
    <text evidence="2">The sequence shown here is derived from an EMBL/GenBank/DDBJ whole genome shotgun (WGS) entry which is preliminary data.</text>
</comment>
<evidence type="ECO:0000259" key="1">
    <source>
        <dbReference type="PROSITE" id="PS50943"/>
    </source>
</evidence>
<dbReference type="Gene3D" id="1.10.260.40">
    <property type="entry name" value="lambda repressor-like DNA-binding domains"/>
    <property type="match status" value="1"/>
</dbReference>
<dbReference type="EMBL" id="MLJW01003272">
    <property type="protein sequence ID" value="OIQ72434.1"/>
    <property type="molecule type" value="Genomic_DNA"/>
</dbReference>
<evidence type="ECO:0000313" key="2">
    <source>
        <dbReference type="EMBL" id="OIQ72434.1"/>
    </source>
</evidence>
<protein>
    <submittedName>
        <fullName evidence="2">Anaerobic benzoate catabolism transcriptional regulator</fullName>
    </submittedName>
</protein>
<reference evidence="2" key="1">
    <citation type="submission" date="2016-10" db="EMBL/GenBank/DDBJ databases">
        <title>Sequence of Gallionella enrichment culture.</title>
        <authorList>
            <person name="Poehlein A."/>
            <person name="Muehling M."/>
            <person name="Daniel R."/>
        </authorList>
    </citation>
    <scope>NUCLEOTIDE SEQUENCE</scope>
</reference>
<dbReference type="InterPro" id="IPR010982">
    <property type="entry name" value="Lambda_DNA-bd_dom_sf"/>
</dbReference>
<dbReference type="PROSITE" id="PS50943">
    <property type="entry name" value="HTH_CROC1"/>
    <property type="match status" value="1"/>
</dbReference>